<dbReference type="EMBL" id="BJCL01000001">
    <property type="protein sequence ID" value="GCL60948.1"/>
    <property type="molecule type" value="Genomic_DNA"/>
</dbReference>
<reference evidence="3" key="1">
    <citation type="submission" date="2019-03" db="EMBL/GenBank/DDBJ databases">
        <title>Aquabacterium pictum sp.nov., the first bacteriochlorophyll a-containing freshwater bacterium in the genus Aquabacterium of the class Betaproteobacteria.</title>
        <authorList>
            <person name="Hirose S."/>
            <person name="Tank M."/>
            <person name="Hara E."/>
            <person name="Tamaki H."/>
            <person name="Takaichi S."/>
            <person name="Haruta S."/>
            <person name="Hanada S."/>
        </authorList>
    </citation>
    <scope>NUCLEOTIDE SEQUENCE [LARGE SCALE GENOMIC DNA]</scope>
    <source>
        <strain evidence="3">W35</strain>
    </source>
</reference>
<gene>
    <name evidence="2" type="ORF">AQPW35_00290</name>
</gene>
<keyword evidence="3" id="KW-1185">Reference proteome</keyword>
<evidence type="ECO:0000313" key="3">
    <source>
        <dbReference type="Proteomes" id="UP000301751"/>
    </source>
</evidence>
<comment type="caution">
    <text evidence="2">The sequence shown here is derived from an EMBL/GenBank/DDBJ whole genome shotgun (WGS) entry which is preliminary data.</text>
</comment>
<sequence length="267" mass="28341">MFSSVHPAPGHGLQRRAVLTAGLASLLAPSLPAGAQSVLPDLAGDWDILANGHAGRMSLQNLANGFMAGRMYDNNNVLSGYYCAASQQLVLVRQVGGNIGQVFIGQVFRQGLVISGTFYALSQAWGATHGRNAFSFLASRYPLSAPTGTPAITLGSANRACLPPSYQVKNRPAEFGQNWLVPLNFTQSWFSCVSADLTGTLDGGSFFGHYAHLTGSLVLLRMLGTQPFQFYRGQVSGNNASIAGDFFALTTGAGATPQRVMYDWATL</sequence>
<dbReference type="RefSeq" id="WP_137730740.1">
    <property type="nucleotide sequence ID" value="NZ_BJCL01000001.1"/>
</dbReference>
<evidence type="ECO:0000313" key="2">
    <source>
        <dbReference type="EMBL" id="GCL60948.1"/>
    </source>
</evidence>
<keyword evidence="1" id="KW-0732">Signal</keyword>
<protein>
    <submittedName>
        <fullName evidence="2">Uncharacterized protein</fullName>
    </submittedName>
</protein>
<feature type="chain" id="PRO_5019864966" evidence="1">
    <location>
        <begin position="36"/>
        <end position="267"/>
    </location>
</feature>
<accession>A0A480AQF9</accession>
<evidence type="ECO:0000256" key="1">
    <source>
        <dbReference type="SAM" id="SignalP"/>
    </source>
</evidence>
<organism evidence="2 3">
    <name type="scientific">Pseudaquabacterium pictum</name>
    <dbReference type="NCBI Taxonomy" id="2315236"/>
    <lineage>
        <taxon>Bacteria</taxon>
        <taxon>Pseudomonadati</taxon>
        <taxon>Pseudomonadota</taxon>
        <taxon>Betaproteobacteria</taxon>
        <taxon>Burkholderiales</taxon>
        <taxon>Sphaerotilaceae</taxon>
        <taxon>Pseudaquabacterium</taxon>
    </lineage>
</organism>
<feature type="signal peptide" evidence="1">
    <location>
        <begin position="1"/>
        <end position="35"/>
    </location>
</feature>
<name>A0A480AQF9_9BURK</name>
<proteinExistence type="predicted"/>
<dbReference type="AlphaFoldDB" id="A0A480AQF9"/>
<dbReference type="Proteomes" id="UP000301751">
    <property type="component" value="Unassembled WGS sequence"/>
</dbReference>